<sequence>MGRSVYADQSTEAYLKNLLQKNQWYVGLILGQLTQQRDYVLRLARTPDPAEDEACEESEDSGMQSSKELKEPSPRPASLSDAEDKWVATHAKQVTRMLPGGLNVIGIFAIAPAKMLKDSQGKLRELAFAAQRAVTKNMPALPADSIGDRIILQVDKISSKILCSSIDVSDLKSTMRPAEWKYQSFPTRWIRLDACISIDQSFSVPAETKHMPLLKEIQQAISPFCKDIWRSTAMVNGEIRDFHELLIGEDAKKKGKGRDADHCPRESFKVDFMMPLSGSDNILDPKVIEAKELVSVRGIIVCRAFVNRKSSVQDGLEAIKTDVVRNLCARCELLCEDIEVVGELTETRQLFDAPVRVFAPVAESGVDLCDYMFQDEKTEEVLERIKELTDVDVETDKLELDCERPARDSDWDKISSSEYNLSSLQEDCKTGTKQSRFCFILGAVLSGTIAVAAAAMSFYLTQEAT</sequence>
<feature type="transmembrane region" description="Helical" evidence="7">
    <location>
        <begin position="439"/>
        <end position="460"/>
    </location>
</feature>
<dbReference type="STRING" id="400727.A0A2T7NL92"/>
<dbReference type="Pfam" id="PF14778">
    <property type="entry name" value="ODR4-like"/>
    <property type="match status" value="1"/>
</dbReference>
<dbReference type="OrthoDB" id="21458at2759"/>
<dbReference type="GO" id="GO:0016020">
    <property type="term" value="C:membrane"/>
    <property type="evidence" value="ECO:0007669"/>
    <property type="project" value="UniProtKB-SubCell"/>
</dbReference>
<accession>A0A2T7NL92</accession>
<comment type="similarity">
    <text evidence="2">Belongs to the ODR-4 family.</text>
</comment>
<evidence type="ECO:0000256" key="1">
    <source>
        <dbReference type="ARBA" id="ARBA00004370"/>
    </source>
</evidence>
<evidence type="ECO:0000256" key="6">
    <source>
        <dbReference type="SAM" id="MobiDB-lite"/>
    </source>
</evidence>
<feature type="compositionally biased region" description="Acidic residues" evidence="6">
    <location>
        <begin position="49"/>
        <end position="60"/>
    </location>
</feature>
<dbReference type="GO" id="GO:0012505">
    <property type="term" value="C:endomembrane system"/>
    <property type="evidence" value="ECO:0007669"/>
    <property type="project" value="TreeGrafter"/>
</dbReference>
<dbReference type="GO" id="GO:0008104">
    <property type="term" value="P:intracellular protein localization"/>
    <property type="evidence" value="ECO:0007669"/>
    <property type="project" value="TreeGrafter"/>
</dbReference>
<feature type="region of interest" description="Disordered" evidence="6">
    <location>
        <begin position="48"/>
        <end position="84"/>
    </location>
</feature>
<evidence type="ECO:0000256" key="7">
    <source>
        <dbReference type="SAM" id="Phobius"/>
    </source>
</evidence>
<evidence type="ECO:0000256" key="2">
    <source>
        <dbReference type="ARBA" id="ARBA00010131"/>
    </source>
</evidence>
<evidence type="ECO:0000313" key="8">
    <source>
        <dbReference type="EMBL" id="PVD21934.1"/>
    </source>
</evidence>
<evidence type="ECO:0000256" key="5">
    <source>
        <dbReference type="ARBA" id="ARBA00023136"/>
    </source>
</evidence>
<keyword evidence="3 7" id="KW-0812">Transmembrane</keyword>
<comment type="caution">
    <text evidence="8">The sequence shown here is derived from an EMBL/GenBank/DDBJ whole genome shotgun (WGS) entry which is preliminary data.</text>
</comment>
<evidence type="ECO:0000256" key="3">
    <source>
        <dbReference type="ARBA" id="ARBA00022692"/>
    </source>
</evidence>
<keyword evidence="5 7" id="KW-0472">Membrane</keyword>
<comment type="subcellular location">
    <subcellularLocation>
        <location evidence="1">Membrane</location>
    </subcellularLocation>
</comment>
<dbReference type="OMA" id="FNEPPRR"/>
<reference evidence="8 9" key="1">
    <citation type="submission" date="2018-04" db="EMBL/GenBank/DDBJ databases">
        <title>The genome of golden apple snail Pomacea canaliculata provides insight into stress tolerance and invasive adaptation.</title>
        <authorList>
            <person name="Liu C."/>
            <person name="Liu B."/>
            <person name="Ren Y."/>
            <person name="Zhang Y."/>
            <person name="Wang H."/>
            <person name="Li S."/>
            <person name="Jiang F."/>
            <person name="Yin L."/>
            <person name="Zhang G."/>
            <person name="Qian W."/>
            <person name="Fan W."/>
        </authorList>
    </citation>
    <scope>NUCLEOTIDE SEQUENCE [LARGE SCALE GENOMIC DNA]</scope>
    <source>
        <strain evidence="8">SZHN2017</strain>
        <tissue evidence="8">Muscle</tissue>
    </source>
</reference>
<dbReference type="InterPro" id="IPR029454">
    <property type="entry name" value="ODR-4-like"/>
</dbReference>
<dbReference type="AlphaFoldDB" id="A0A2T7NL92"/>
<evidence type="ECO:0000256" key="4">
    <source>
        <dbReference type="ARBA" id="ARBA00022989"/>
    </source>
</evidence>
<keyword evidence="4 7" id="KW-1133">Transmembrane helix</keyword>
<dbReference type="Proteomes" id="UP000245119">
    <property type="component" value="Linkage Group LG11"/>
</dbReference>
<dbReference type="PANTHER" id="PTHR33966:SF1">
    <property type="entry name" value="PROTEIN ODR-4 HOMOLOG"/>
    <property type="match status" value="1"/>
</dbReference>
<keyword evidence="9" id="KW-1185">Reference proteome</keyword>
<evidence type="ECO:0008006" key="10">
    <source>
        <dbReference type="Google" id="ProtNLM"/>
    </source>
</evidence>
<organism evidence="8 9">
    <name type="scientific">Pomacea canaliculata</name>
    <name type="common">Golden apple snail</name>
    <dbReference type="NCBI Taxonomy" id="400727"/>
    <lineage>
        <taxon>Eukaryota</taxon>
        <taxon>Metazoa</taxon>
        <taxon>Spiralia</taxon>
        <taxon>Lophotrochozoa</taxon>
        <taxon>Mollusca</taxon>
        <taxon>Gastropoda</taxon>
        <taxon>Caenogastropoda</taxon>
        <taxon>Architaenioglossa</taxon>
        <taxon>Ampullarioidea</taxon>
        <taxon>Ampullariidae</taxon>
        <taxon>Pomacea</taxon>
    </lineage>
</organism>
<name>A0A2T7NL92_POMCA</name>
<dbReference type="EMBL" id="PZQS01000011">
    <property type="protein sequence ID" value="PVD21934.1"/>
    <property type="molecule type" value="Genomic_DNA"/>
</dbReference>
<gene>
    <name evidence="8" type="ORF">C0Q70_17737</name>
</gene>
<protein>
    <recommendedName>
        <fullName evidence="10">Protein odr-4 homolog</fullName>
    </recommendedName>
</protein>
<dbReference type="PANTHER" id="PTHR33966">
    <property type="entry name" value="PROTEIN ODR-4 HOMOLOG"/>
    <property type="match status" value="1"/>
</dbReference>
<evidence type="ECO:0000313" key="9">
    <source>
        <dbReference type="Proteomes" id="UP000245119"/>
    </source>
</evidence>
<proteinExistence type="inferred from homology"/>